<sequence>MALKRGLCRGCGFNEAVGLFYHSHEEIEQTRQAVFAAIRSVGALLENVHTVHVPLTPTTPGQGHRLHGQELAHLPPPYEAAVEAQPLPYHIVKEKGPSSRGSKIVTKKMQLTKNALLTFSEDLRRADFISVMLKAHDLDDQYAASPHAGPGFKLWWTGTNKSAVATIDTDDDFAITVGALLKKRPSNITAELNSDNMEGFCICKCVPRLDSYSDEAQLHGGIIMELKALHKCTEHLGENGDTGHCYKSENGHIGLNSRHLKIWAAAIVAHECTKRVPPNTSEFNGVRDGQPSLMKARGRSGPRPMSSVPQSTATSFDPNMLLMAAFMPMLQNQNMVNLQTPGAGVDLLAFEESLAEKRLSPDILSKVPVERLCTITGAVEGDVWKLREFATEWHARLVEKCRHLGA</sequence>
<evidence type="ECO:0000313" key="3">
    <source>
        <dbReference type="Proteomes" id="UP000030669"/>
    </source>
</evidence>
<dbReference type="eggNOG" id="ENOG502RCUY">
    <property type="taxonomic scope" value="Eukaryota"/>
</dbReference>
<dbReference type="OrthoDB" id="3252992at2759"/>
<dbReference type="AlphaFoldDB" id="S7QK56"/>
<feature type="region of interest" description="Disordered" evidence="1">
    <location>
        <begin position="279"/>
        <end position="312"/>
    </location>
</feature>
<evidence type="ECO:0000256" key="1">
    <source>
        <dbReference type="SAM" id="MobiDB-lite"/>
    </source>
</evidence>
<name>S7QK56_GLOTA</name>
<dbReference type="KEGG" id="gtr:GLOTRDRAFT_91259"/>
<accession>S7QK56</accession>
<protein>
    <submittedName>
        <fullName evidence="2">Uncharacterized protein</fullName>
    </submittedName>
</protein>
<dbReference type="HOGENOM" id="CLU_042422_0_0_1"/>
<dbReference type="GeneID" id="19309300"/>
<dbReference type="Proteomes" id="UP000030669">
    <property type="component" value="Unassembled WGS sequence"/>
</dbReference>
<dbReference type="OMA" id="KITHADF"/>
<dbReference type="RefSeq" id="XP_007862662.1">
    <property type="nucleotide sequence ID" value="XM_007864471.1"/>
</dbReference>
<organism evidence="2 3">
    <name type="scientific">Gloeophyllum trabeum (strain ATCC 11539 / FP-39264 / Madison 617)</name>
    <name type="common">Brown rot fungus</name>
    <dbReference type="NCBI Taxonomy" id="670483"/>
    <lineage>
        <taxon>Eukaryota</taxon>
        <taxon>Fungi</taxon>
        <taxon>Dikarya</taxon>
        <taxon>Basidiomycota</taxon>
        <taxon>Agaricomycotina</taxon>
        <taxon>Agaricomycetes</taxon>
        <taxon>Gloeophyllales</taxon>
        <taxon>Gloeophyllaceae</taxon>
        <taxon>Gloeophyllum</taxon>
    </lineage>
</organism>
<gene>
    <name evidence="2" type="ORF">GLOTRDRAFT_91259</name>
</gene>
<keyword evidence="3" id="KW-1185">Reference proteome</keyword>
<dbReference type="EMBL" id="KB469297">
    <property type="protein sequence ID" value="EPQ59767.1"/>
    <property type="molecule type" value="Genomic_DNA"/>
</dbReference>
<reference evidence="2 3" key="1">
    <citation type="journal article" date="2012" name="Science">
        <title>The Paleozoic origin of enzymatic lignin decomposition reconstructed from 31 fungal genomes.</title>
        <authorList>
            <person name="Floudas D."/>
            <person name="Binder M."/>
            <person name="Riley R."/>
            <person name="Barry K."/>
            <person name="Blanchette R.A."/>
            <person name="Henrissat B."/>
            <person name="Martinez A.T."/>
            <person name="Otillar R."/>
            <person name="Spatafora J.W."/>
            <person name="Yadav J.S."/>
            <person name="Aerts A."/>
            <person name="Benoit I."/>
            <person name="Boyd A."/>
            <person name="Carlson A."/>
            <person name="Copeland A."/>
            <person name="Coutinho P.M."/>
            <person name="de Vries R.P."/>
            <person name="Ferreira P."/>
            <person name="Findley K."/>
            <person name="Foster B."/>
            <person name="Gaskell J."/>
            <person name="Glotzer D."/>
            <person name="Gorecki P."/>
            <person name="Heitman J."/>
            <person name="Hesse C."/>
            <person name="Hori C."/>
            <person name="Igarashi K."/>
            <person name="Jurgens J.A."/>
            <person name="Kallen N."/>
            <person name="Kersten P."/>
            <person name="Kohler A."/>
            <person name="Kuees U."/>
            <person name="Kumar T.K.A."/>
            <person name="Kuo A."/>
            <person name="LaButti K."/>
            <person name="Larrondo L.F."/>
            <person name="Lindquist E."/>
            <person name="Ling A."/>
            <person name="Lombard V."/>
            <person name="Lucas S."/>
            <person name="Lundell T."/>
            <person name="Martin R."/>
            <person name="McLaughlin D.J."/>
            <person name="Morgenstern I."/>
            <person name="Morin E."/>
            <person name="Murat C."/>
            <person name="Nagy L.G."/>
            <person name="Nolan M."/>
            <person name="Ohm R.A."/>
            <person name="Patyshakuliyeva A."/>
            <person name="Rokas A."/>
            <person name="Ruiz-Duenas F.J."/>
            <person name="Sabat G."/>
            <person name="Salamov A."/>
            <person name="Samejima M."/>
            <person name="Schmutz J."/>
            <person name="Slot J.C."/>
            <person name="St John F."/>
            <person name="Stenlid J."/>
            <person name="Sun H."/>
            <person name="Sun S."/>
            <person name="Syed K."/>
            <person name="Tsang A."/>
            <person name="Wiebenga A."/>
            <person name="Young D."/>
            <person name="Pisabarro A."/>
            <person name="Eastwood D.C."/>
            <person name="Martin F."/>
            <person name="Cullen D."/>
            <person name="Grigoriev I.V."/>
            <person name="Hibbett D.S."/>
        </authorList>
    </citation>
    <scope>NUCLEOTIDE SEQUENCE [LARGE SCALE GENOMIC DNA]</scope>
    <source>
        <strain evidence="2 3">ATCC 11539</strain>
    </source>
</reference>
<evidence type="ECO:0000313" key="2">
    <source>
        <dbReference type="EMBL" id="EPQ59767.1"/>
    </source>
</evidence>
<proteinExistence type="predicted"/>